<accession>A0A1I2FZ50</accession>
<feature type="binding site" evidence="4">
    <location>
        <begin position="234"/>
        <end position="236"/>
    </location>
    <ligand>
        <name>substrate</name>
    </ligand>
</feature>
<organism evidence="6 7">
    <name type="scientific">Actinacidiphila alni</name>
    <dbReference type="NCBI Taxonomy" id="380248"/>
    <lineage>
        <taxon>Bacteria</taxon>
        <taxon>Bacillati</taxon>
        <taxon>Actinomycetota</taxon>
        <taxon>Actinomycetes</taxon>
        <taxon>Kitasatosporales</taxon>
        <taxon>Streptomycetaceae</taxon>
        <taxon>Actinacidiphila</taxon>
    </lineage>
</organism>
<comment type="miscellaneous">
    <text evidence="4">Although this enzyme belongs to the family of MTA phosphorylases based on sequence homology, it lacks several conserved amino acids in the substrate binding pocket that confer specificity towards MTA.</text>
</comment>
<protein>
    <recommendedName>
        <fullName evidence="4">Purine nucleoside phosphorylase</fullName>
        <shortName evidence="4">PNP</shortName>
        <ecNumber evidence="4">2.4.2.1</ecNumber>
    </recommendedName>
</protein>
<sequence length="296" mass="31433">MPGARNRVITMVQSSSSATQARAEVGVIGGSGFYSFLDDVSEITVDTPYGPPSDSLFIGEVAGRRVAFLPRHGRKHHLPPHKINYRANLWALRSVGVRQVLGPCAVGGLRAEYGPGTLLVPDQLVDRTKSRAQSYFDGETRADGQVPNVVHVTFADPYCPVGREAAVATARSGGWEAVDGGTLVVVEGPRFSTRAESLWHAAQGWSVVGMTGHPEAVLARELGLCYTSLTLVTDLDAGADTGEGVSHEEVLEVFAANVGRMRDVLFDLIGALPDSDARDCLCVDPLGGQDPGIMLP</sequence>
<feature type="domain" description="Nucleoside phosphorylase" evidence="5">
    <location>
        <begin position="25"/>
        <end position="269"/>
    </location>
</feature>
<evidence type="ECO:0000256" key="4">
    <source>
        <dbReference type="HAMAP-Rule" id="MF_01963"/>
    </source>
</evidence>
<comment type="pathway">
    <text evidence="4">Purine metabolism; purine nucleoside salvage.</text>
</comment>
<evidence type="ECO:0000256" key="3">
    <source>
        <dbReference type="ARBA" id="ARBA00022726"/>
    </source>
</evidence>
<feature type="binding site" evidence="4">
    <location>
        <position position="31"/>
    </location>
    <ligand>
        <name>phosphate</name>
        <dbReference type="ChEBI" id="CHEBI:43474"/>
    </ligand>
</feature>
<dbReference type="PANTHER" id="PTHR42679:SF2">
    <property type="entry name" value="S-METHYL-5'-THIOADENOSINE PHOSPHORYLASE"/>
    <property type="match status" value="1"/>
</dbReference>
<dbReference type="PANTHER" id="PTHR42679">
    <property type="entry name" value="S-METHYL-5'-THIOADENOSINE PHOSPHORYLASE"/>
    <property type="match status" value="1"/>
</dbReference>
<dbReference type="EMBL" id="FONG01000008">
    <property type="protein sequence ID" value="SFF10685.1"/>
    <property type="molecule type" value="Genomic_DNA"/>
</dbReference>
<comment type="subunit">
    <text evidence="4">Homohexamer. Dimer of a homotrimer.</text>
</comment>
<dbReference type="Gene3D" id="3.40.50.1580">
    <property type="entry name" value="Nucleoside phosphorylase domain"/>
    <property type="match status" value="1"/>
</dbReference>
<gene>
    <name evidence="6" type="ORF">SAMN05216251_108175</name>
</gene>
<dbReference type="InterPro" id="IPR010044">
    <property type="entry name" value="MTAP"/>
</dbReference>
<dbReference type="NCBIfam" id="NF005876">
    <property type="entry name" value="PRK07823.1"/>
    <property type="match status" value="1"/>
</dbReference>
<dbReference type="HAMAP" id="MF_01963">
    <property type="entry name" value="MTAP"/>
    <property type="match status" value="1"/>
</dbReference>
<dbReference type="CDD" id="cd09010">
    <property type="entry name" value="MTAP_SsMTAPII_like_MTIP"/>
    <property type="match status" value="1"/>
</dbReference>
<dbReference type="GO" id="GO:0006166">
    <property type="term" value="P:purine ribonucleoside salvage"/>
    <property type="evidence" value="ECO:0007669"/>
    <property type="project" value="UniProtKB-UniRule"/>
</dbReference>
<dbReference type="GO" id="GO:0005829">
    <property type="term" value="C:cytosol"/>
    <property type="evidence" value="ECO:0007669"/>
    <property type="project" value="TreeGrafter"/>
</dbReference>
<dbReference type="Proteomes" id="UP000199323">
    <property type="component" value="Unassembled WGS sequence"/>
</dbReference>
<feature type="binding site" evidence="4">
    <location>
        <begin position="71"/>
        <end position="72"/>
    </location>
    <ligand>
        <name>phosphate</name>
        <dbReference type="ChEBI" id="CHEBI:43474"/>
    </ligand>
</feature>
<keyword evidence="7" id="KW-1185">Reference proteome</keyword>
<dbReference type="EC" id="2.4.2.1" evidence="4"/>
<feature type="site" description="Important for substrate specificity" evidence="4">
    <location>
        <position position="247"/>
    </location>
</feature>
<name>A0A1I2FZ50_9ACTN</name>
<comment type="caution">
    <text evidence="4">Lacks conserved residue(s) required for the propagation of feature annotation.</text>
</comment>
<evidence type="ECO:0000313" key="7">
    <source>
        <dbReference type="Proteomes" id="UP000199323"/>
    </source>
</evidence>
<keyword evidence="2 4" id="KW-0808">Transferase</keyword>
<evidence type="ECO:0000256" key="1">
    <source>
        <dbReference type="ARBA" id="ARBA00022676"/>
    </source>
</evidence>
<evidence type="ECO:0000259" key="5">
    <source>
        <dbReference type="Pfam" id="PF01048"/>
    </source>
</evidence>
<feature type="site" description="Important for substrate specificity" evidence="4">
    <location>
        <position position="192"/>
    </location>
</feature>
<dbReference type="STRING" id="380248.SAMN05216251_108175"/>
<keyword evidence="3 4" id="KW-0660">Purine salvage</keyword>
<comment type="similarity">
    <text evidence="4">Belongs to the PNP/MTAP phosphorylase family. MTAP subfamily.</text>
</comment>
<dbReference type="UniPathway" id="UPA00606"/>
<dbReference type="NCBIfam" id="TIGR01694">
    <property type="entry name" value="MTAP"/>
    <property type="match status" value="1"/>
</dbReference>
<proteinExistence type="inferred from homology"/>
<dbReference type="NCBIfam" id="NF006599">
    <property type="entry name" value="PRK09136.1"/>
    <property type="match status" value="1"/>
</dbReference>
<evidence type="ECO:0000256" key="2">
    <source>
        <dbReference type="ARBA" id="ARBA00022679"/>
    </source>
</evidence>
<feature type="binding site" evidence="4">
    <location>
        <position position="210"/>
    </location>
    <ligand>
        <name>substrate</name>
    </ligand>
</feature>
<dbReference type="GO" id="GO:0019509">
    <property type="term" value="P:L-methionine salvage from methylthioadenosine"/>
    <property type="evidence" value="ECO:0007669"/>
    <property type="project" value="TreeGrafter"/>
</dbReference>
<feature type="binding site" evidence="4">
    <location>
        <position position="211"/>
    </location>
    <ligand>
        <name>phosphate</name>
        <dbReference type="ChEBI" id="CHEBI:43474"/>
    </ligand>
</feature>
<reference evidence="6 7" key="1">
    <citation type="submission" date="2016-10" db="EMBL/GenBank/DDBJ databases">
        <authorList>
            <person name="de Groot N.N."/>
        </authorList>
    </citation>
    <scope>NUCLEOTIDE SEQUENCE [LARGE SCALE GENOMIC DNA]</scope>
    <source>
        <strain evidence="6 7">CGMCC 4.3510</strain>
    </source>
</reference>
<dbReference type="InterPro" id="IPR035994">
    <property type="entry name" value="Nucleoside_phosphorylase_sf"/>
</dbReference>
<dbReference type="AlphaFoldDB" id="A0A1I2FZ50"/>
<dbReference type="InterPro" id="IPR000845">
    <property type="entry name" value="Nucleoside_phosphorylase_d"/>
</dbReference>
<comment type="catalytic activity">
    <reaction evidence="4">
        <text>a purine D-ribonucleoside + phosphate = a purine nucleobase + alpha-D-ribose 1-phosphate</text>
        <dbReference type="Rhea" id="RHEA:19805"/>
        <dbReference type="ChEBI" id="CHEBI:26386"/>
        <dbReference type="ChEBI" id="CHEBI:43474"/>
        <dbReference type="ChEBI" id="CHEBI:57720"/>
        <dbReference type="ChEBI" id="CHEBI:142355"/>
        <dbReference type="EC" id="2.4.2.1"/>
    </reaction>
</comment>
<evidence type="ECO:0000313" key="6">
    <source>
        <dbReference type="EMBL" id="SFF10685.1"/>
    </source>
</evidence>
<dbReference type="SUPFAM" id="SSF53167">
    <property type="entry name" value="Purine and uridine phosphorylases"/>
    <property type="match status" value="1"/>
</dbReference>
<dbReference type="FunFam" id="3.40.50.1580:FF:000013">
    <property type="entry name" value="Purine nucleoside phosphorylase"/>
    <property type="match status" value="1"/>
</dbReference>
<dbReference type="Pfam" id="PF01048">
    <property type="entry name" value="PNP_UDP_1"/>
    <property type="match status" value="1"/>
</dbReference>
<dbReference type="GO" id="GO:0017061">
    <property type="term" value="F:S-methyl-5-thioadenosine phosphorylase activity"/>
    <property type="evidence" value="ECO:0007669"/>
    <property type="project" value="InterPro"/>
</dbReference>
<comment type="function">
    <text evidence="4">Purine nucleoside phosphorylase involved in purine salvage.</text>
</comment>
<keyword evidence="1 4" id="KW-0328">Glycosyltransferase</keyword>